<name>A0ABS4GW05_9BACL</name>
<dbReference type="Pfam" id="PF00378">
    <property type="entry name" value="ECH_1"/>
    <property type="match status" value="1"/>
</dbReference>
<dbReference type="PANTHER" id="PTHR11941:SF54">
    <property type="entry name" value="ENOYL-COA HYDRATASE, MITOCHONDRIAL"/>
    <property type="match status" value="1"/>
</dbReference>
<reference evidence="4 5" key="1">
    <citation type="submission" date="2021-03" db="EMBL/GenBank/DDBJ databases">
        <title>Genomic Encyclopedia of Type Strains, Phase IV (KMG-IV): sequencing the most valuable type-strain genomes for metagenomic binning, comparative biology and taxonomic classification.</title>
        <authorList>
            <person name="Goeker M."/>
        </authorList>
    </citation>
    <scope>NUCLEOTIDE SEQUENCE [LARGE SCALE GENOMIC DNA]</scope>
    <source>
        <strain evidence="4 5">DSM 24738</strain>
    </source>
</reference>
<dbReference type="RefSeq" id="WP_209812450.1">
    <property type="nucleotide sequence ID" value="NZ_JAGGKT010000021.1"/>
</dbReference>
<evidence type="ECO:0000313" key="5">
    <source>
        <dbReference type="Proteomes" id="UP001519343"/>
    </source>
</evidence>
<evidence type="ECO:0000256" key="1">
    <source>
        <dbReference type="ARBA" id="ARBA00005254"/>
    </source>
</evidence>
<comment type="caution">
    <text evidence="4">The sequence shown here is derived from an EMBL/GenBank/DDBJ whole genome shotgun (WGS) entry which is preliminary data.</text>
</comment>
<dbReference type="InterPro" id="IPR014748">
    <property type="entry name" value="Enoyl-CoA_hydra_C"/>
</dbReference>
<dbReference type="Gene3D" id="3.90.226.10">
    <property type="entry name" value="2-enoyl-CoA Hydratase, Chain A, domain 1"/>
    <property type="match status" value="1"/>
</dbReference>
<dbReference type="InterPro" id="IPR018376">
    <property type="entry name" value="Enoyl-CoA_hyd/isom_CS"/>
</dbReference>
<proteinExistence type="inferred from homology"/>
<dbReference type="EMBL" id="JAGGKT010000021">
    <property type="protein sequence ID" value="MBP1934460.1"/>
    <property type="molecule type" value="Genomic_DNA"/>
</dbReference>
<evidence type="ECO:0000313" key="4">
    <source>
        <dbReference type="EMBL" id="MBP1934460.1"/>
    </source>
</evidence>
<evidence type="ECO:0000256" key="3">
    <source>
        <dbReference type="RuleBase" id="RU003707"/>
    </source>
</evidence>
<dbReference type="Gene3D" id="1.10.12.10">
    <property type="entry name" value="Lyase 2-enoyl-coa Hydratase, Chain A, domain 2"/>
    <property type="match status" value="1"/>
</dbReference>
<organism evidence="4 5">
    <name type="scientific">Ammoniphilus resinae</name>
    <dbReference type="NCBI Taxonomy" id="861532"/>
    <lineage>
        <taxon>Bacteria</taxon>
        <taxon>Bacillati</taxon>
        <taxon>Bacillota</taxon>
        <taxon>Bacilli</taxon>
        <taxon>Bacillales</taxon>
        <taxon>Paenibacillaceae</taxon>
        <taxon>Aneurinibacillus group</taxon>
        <taxon>Ammoniphilus</taxon>
    </lineage>
</organism>
<dbReference type="InterPro" id="IPR029045">
    <property type="entry name" value="ClpP/crotonase-like_dom_sf"/>
</dbReference>
<accession>A0ABS4GW05</accession>
<evidence type="ECO:0000256" key="2">
    <source>
        <dbReference type="ARBA" id="ARBA00023239"/>
    </source>
</evidence>
<gene>
    <name evidence="4" type="ORF">J2Z37_004480</name>
</gene>
<protein>
    <submittedName>
        <fullName evidence="4">Enoyl-CoA hydratase/carnithine racemase</fullName>
    </submittedName>
</protein>
<dbReference type="InterPro" id="IPR001753">
    <property type="entry name" value="Enoyl-CoA_hydra/iso"/>
</dbReference>
<dbReference type="SUPFAM" id="SSF52096">
    <property type="entry name" value="ClpP/crotonase"/>
    <property type="match status" value="1"/>
</dbReference>
<sequence length="257" mass="28017">MDPVLYEERGPIAIITFNREEKLNAMNSQVVSQVIEHLTRANDSEHIRAVILTGKGRAFVAGADIEEYSRQTPIQFTDYQRRSRVMFDKIEKNKKVVIAAVNGYALGGGFELVLSCDLAVASSEAKLGLPEIHLGLLPGGGGTQRLTRLIGERRAKYYMLTGRSLSAQEAFELGVINTVCPAEELMETALQLAQSIASRAPLAVQEGKKLIHDGLDGSLETGITLEGAVIGNLYVTDDAKEGIRAFVEKRKPNFQGS</sequence>
<keyword evidence="2" id="KW-0456">Lyase</keyword>
<dbReference type="PROSITE" id="PS00166">
    <property type="entry name" value="ENOYL_COA_HYDRATASE"/>
    <property type="match status" value="1"/>
</dbReference>
<dbReference type="CDD" id="cd06558">
    <property type="entry name" value="crotonase-like"/>
    <property type="match status" value="1"/>
</dbReference>
<dbReference type="PANTHER" id="PTHR11941">
    <property type="entry name" value="ENOYL-COA HYDRATASE-RELATED"/>
    <property type="match status" value="1"/>
</dbReference>
<comment type="similarity">
    <text evidence="1 3">Belongs to the enoyl-CoA hydratase/isomerase family.</text>
</comment>
<dbReference type="Proteomes" id="UP001519343">
    <property type="component" value="Unassembled WGS sequence"/>
</dbReference>
<keyword evidence="5" id="KW-1185">Reference proteome</keyword>